<accession>A0A6C0LEU9</accession>
<dbReference type="AlphaFoldDB" id="A0A6C0LEU9"/>
<protein>
    <submittedName>
        <fullName evidence="1">Uncharacterized protein</fullName>
    </submittedName>
</protein>
<dbReference type="EMBL" id="MN740478">
    <property type="protein sequence ID" value="QHU28977.1"/>
    <property type="molecule type" value="Genomic_DNA"/>
</dbReference>
<name>A0A6C0LEU9_9ZZZZ</name>
<reference evidence="1" key="1">
    <citation type="journal article" date="2020" name="Nature">
        <title>Giant virus diversity and host interactions through global metagenomics.</title>
        <authorList>
            <person name="Schulz F."/>
            <person name="Roux S."/>
            <person name="Paez-Espino D."/>
            <person name="Jungbluth S."/>
            <person name="Walsh D.A."/>
            <person name="Denef V.J."/>
            <person name="McMahon K.D."/>
            <person name="Konstantinidis K.T."/>
            <person name="Eloe-Fadrosh E.A."/>
            <person name="Kyrpides N.C."/>
            <person name="Woyke T."/>
        </authorList>
    </citation>
    <scope>NUCLEOTIDE SEQUENCE</scope>
    <source>
        <strain evidence="1">GVMAG-M-3300027791-30</strain>
    </source>
</reference>
<sequence length="78" mass="9421">MLLGKRKNNKIMSCVEPLPKRFKYSVFDYFNEIEKTFKRIKLYHNKDCKLNLIVVDNKIVPILSIDNETINPYFLDFY</sequence>
<organism evidence="1">
    <name type="scientific">viral metagenome</name>
    <dbReference type="NCBI Taxonomy" id="1070528"/>
    <lineage>
        <taxon>unclassified sequences</taxon>
        <taxon>metagenomes</taxon>
        <taxon>organismal metagenomes</taxon>
    </lineage>
</organism>
<evidence type="ECO:0000313" key="1">
    <source>
        <dbReference type="EMBL" id="QHU28977.1"/>
    </source>
</evidence>
<proteinExistence type="predicted"/>